<keyword evidence="4" id="KW-0862">Zinc</keyword>
<comment type="caution">
    <text evidence="8">The sequence shown here is derived from an EMBL/GenBank/DDBJ whole genome shotgun (WGS) entry which is preliminary data.</text>
</comment>
<dbReference type="PROSITE" id="PS50238">
    <property type="entry name" value="RHOGAP"/>
    <property type="match status" value="1"/>
</dbReference>
<keyword evidence="9" id="KW-1185">Reference proteome</keyword>
<keyword evidence="2" id="KW-0963">Cytoplasm</keyword>
<feature type="compositionally biased region" description="Basic and acidic residues" evidence="5">
    <location>
        <begin position="268"/>
        <end position="285"/>
    </location>
</feature>
<feature type="region of interest" description="Disordered" evidence="5">
    <location>
        <begin position="264"/>
        <end position="400"/>
    </location>
</feature>
<keyword evidence="3" id="KW-0479">Metal-binding</keyword>
<evidence type="ECO:0008006" key="10">
    <source>
        <dbReference type="Google" id="ProtNLM"/>
    </source>
</evidence>
<feature type="compositionally biased region" description="Low complexity" evidence="5">
    <location>
        <begin position="313"/>
        <end position="328"/>
    </location>
</feature>
<dbReference type="GO" id="GO:0035556">
    <property type="term" value="P:intracellular signal transduction"/>
    <property type="evidence" value="ECO:0007669"/>
    <property type="project" value="InterPro"/>
</dbReference>
<dbReference type="PROSITE" id="PS00479">
    <property type="entry name" value="ZF_DAG_PE_1"/>
    <property type="match status" value="1"/>
</dbReference>
<feature type="domain" description="Rho-GAP" evidence="7">
    <location>
        <begin position="963"/>
        <end position="1152"/>
    </location>
</feature>
<evidence type="ECO:0000256" key="4">
    <source>
        <dbReference type="ARBA" id="ARBA00022833"/>
    </source>
</evidence>
<dbReference type="Gene3D" id="1.10.555.10">
    <property type="entry name" value="Rho GTPase activation protein"/>
    <property type="match status" value="1"/>
</dbReference>
<dbReference type="SUPFAM" id="SSF57889">
    <property type="entry name" value="Cysteine-rich domain"/>
    <property type="match status" value="2"/>
</dbReference>
<dbReference type="SUPFAM" id="SSF52540">
    <property type="entry name" value="P-loop containing nucleoside triphosphate hydrolases"/>
    <property type="match status" value="1"/>
</dbReference>
<dbReference type="SMART" id="SM00324">
    <property type="entry name" value="RhoGAP"/>
    <property type="match status" value="1"/>
</dbReference>
<dbReference type="SUPFAM" id="SSF48350">
    <property type="entry name" value="GTPase activation domain, GAP"/>
    <property type="match status" value="1"/>
</dbReference>
<reference evidence="9" key="1">
    <citation type="submission" date="2020-01" db="EMBL/GenBank/DDBJ databases">
        <title>Draft genome sequence of the Termite Coptotermes fromosanus.</title>
        <authorList>
            <person name="Itakura S."/>
            <person name="Yosikawa Y."/>
            <person name="Umezawa K."/>
        </authorList>
    </citation>
    <scope>NUCLEOTIDE SEQUENCE [LARGE SCALE GENOMIC DNA]</scope>
</reference>
<dbReference type="InterPro" id="IPR046987">
    <property type="entry name" value="Myo9"/>
</dbReference>
<dbReference type="PANTHER" id="PTHR46184">
    <property type="entry name" value="UNCONVENTIONAL MYOSIN-IXB-LIKE PROTEIN"/>
    <property type="match status" value="1"/>
</dbReference>
<dbReference type="EMBL" id="BLKM01001502">
    <property type="protein sequence ID" value="GFG40091.1"/>
    <property type="molecule type" value="Genomic_DNA"/>
</dbReference>
<dbReference type="InterPro" id="IPR027417">
    <property type="entry name" value="P-loop_NTPase"/>
</dbReference>
<feature type="region of interest" description="Disordered" evidence="5">
    <location>
        <begin position="1259"/>
        <end position="1302"/>
    </location>
</feature>
<comment type="subcellular location">
    <subcellularLocation>
        <location evidence="1">Cytoplasm</location>
    </subcellularLocation>
</comment>
<dbReference type="InterPro" id="IPR000048">
    <property type="entry name" value="IQ_motif_EF-hand-BS"/>
</dbReference>
<dbReference type="OrthoDB" id="312459at2759"/>
<dbReference type="SMART" id="SM00109">
    <property type="entry name" value="C1"/>
    <property type="match status" value="2"/>
</dbReference>
<evidence type="ECO:0000313" key="9">
    <source>
        <dbReference type="Proteomes" id="UP000502823"/>
    </source>
</evidence>
<feature type="region of interest" description="Disordered" evidence="5">
    <location>
        <begin position="711"/>
        <end position="737"/>
    </location>
</feature>
<dbReference type="PROSITE" id="PS50096">
    <property type="entry name" value="IQ"/>
    <property type="match status" value="2"/>
</dbReference>
<proteinExistence type="predicted"/>
<feature type="compositionally biased region" description="Basic and acidic residues" evidence="5">
    <location>
        <begin position="425"/>
        <end position="434"/>
    </location>
</feature>
<dbReference type="PANTHER" id="PTHR46184:SF5">
    <property type="entry name" value="UNCONVENTIONAL MYOSIN-IXA-LIKE"/>
    <property type="match status" value="1"/>
</dbReference>
<dbReference type="Gene3D" id="1.20.5.190">
    <property type="match status" value="1"/>
</dbReference>
<feature type="region of interest" description="Disordered" evidence="5">
    <location>
        <begin position="499"/>
        <end position="578"/>
    </location>
</feature>
<accession>A0A6L2Q5C0</accession>
<dbReference type="SMART" id="SM00015">
    <property type="entry name" value="IQ"/>
    <property type="match status" value="3"/>
</dbReference>
<feature type="region of interest" description="Disordered" evidence="5">
    <location>
        <begin position="142"/>
        <end position="251"/>
    </location>
</feature>
<dbReference type="GO" id="GO:0046872">
    <property type="term" value="F:metal ion binding"/>
    <property type="evidence" value="ECO:0007669"/>
    <property type="project" value="UniProtKB-KW"/>
</dbReference>
<evidence type="ECO:0000313" key="8">
    <source>
        <dbReference type="EMBL" id="GFG40091.1"/>
    </source>
</evidence>
<dbReference type="Gene3D" id="1.20.5.4820">
    <property type="match status" value="1"/>
</dbReference>
<feature type="domain" description="Phorbol-ester/DAG-type" evidence="6">
    <location>
        <begin position="895"/>
        <end position="945"/>
    </location>
</feature>
<name>A0A6L2Q5C0_COPFO</name>
<dbReference type="GO" id="GO:0005737">
    <property type="term" value="C:cytoplasm"/>
    <property type="evidence" value="ECO:0007669"/>
    <property type="project" value="UniProtKB-SubCell"/>
</dbReference>
<dbReference type="InterPro" id="IPR008936">
    <property type="entry name" value="Rho_GTPase_activation_prot"/>
</dbReference>
<evidence type="ECO:0000256" key="2">
    <source>
        <dbReference type="ARBA" id="ARBA00022490"/>
    </source>
</evidence>
<feature type="region of interest" description="Disordered" evidence="5">
    <location>
        <begin position="418"/>
        <end position="437"/>
    </location>
</feature>
<dbReference type="CDD" id="cd00029">
    <property type="entry name" value="C1"/>
    <property type="match status" value="1"/>
</dbReference>
<dbReference type="Pfam" id="PF00130">
    <property type="entry name" value="C1_1"/>
    <property type="match status" value="2"/>
</dbReference>
<dbReference type="GO" id="GO:0005096">
    <property type="term" value="F:GTPase activator activity"/>
    <property type="evidence" value="ECO:0007669"/>
    <property type="project" value="InterPro"/>
</dbReference>
<feature type="non-terminal residue" evidence="8">
    <location>
        <position position="1"/>
    </location>
</feature>
<dbReference type="Proteomes" id="UP000502823">
    <property type="component" value="Unassembled WGS sequence"/>
</dbReference>
<feature type="domain" description="Phorbol-ester/DAG-type" evidence="6">
    <location>
        <begin position="655"/>
        <end position="709"/>
    </location>
</feature>
<feature type="compositionally biased region" description="Polar residues" evidence="5">
    <location>
        <begin position="560"/>
        <end position="575"/>
    </location>
</feature>
<dbReference type="Pfam" id="PF00620">
    <property type="entry name" value="RhoGAP"/>
    <property type="match status" value="1"/>
</dbReference>
<dbReference type="CDD" id="cd20818">
    <property type="entry name" value="C1_Myosin-IX"/>
    <property type="match status" value="1"/>
</dbReference>
<gene>
    <name evidence="8" type="ORF">Cfor_10978</name>
</gene>
<feature type="compositionally biased region" description="Low complexity" evidence="5">
    <location>
        <begin position="381"/>
        <end position="395"/>
    </location>
</feature>
<protein>
    <recommendedName>
        <fullName evidence="10">Phorbol-ester/DAG-type domain-containing protein</fullName>
    </recommendedName>
</protein>
<dbReference type="GO" id="GO:0005884">
    <property type="term" value="C:actin filament"/>
    <property type="evidence" value="ECO:0007669"/>
    <property type="project" value="TreeGrafter"/>
</dbReference>
<evidence type="ECO:0000259" key="6">
    <source>
        <dbReference type="PROSITE" id="PS50081"/>
    </source>
</evidence>
<evidence type="ECO:0000256" key="1">
    <source>
        <dbReference type="ARBA" id="ARBA00004496"/>
    </source>
</evidence>
<organism evidence="8 9">
    <name type="scientific">Coptotermes formosanus</name>
    <name type="common">Formosan subterranean termite</name>
    <dbReference type="NCBI Taxonomy" id="36987"/>
    <lineage>
        <taxon>Eukaryota</taxon>
        <taxon>Metazoa</taxon>
        <taxon>Ecdysozoa</taxon>
        <taxon>Arthropoda</taxon>
        <taxon>Hexapoda</taxon>
        <taxon>Insecta</taxon>
        <taxon>Pterygota</taxon>
        <taxon>Neoptera</taxon>
        <taxon>Polyneoptera</taxon>
        <taxon>Dictyoptera</taxon>
        <taxon>Blattodea</taxon>
        <taxon>Blattoidea</taxon>
        <taxon>Termitoidae</taxon>
        <taxon>Rhinotermitidae</taxon>
        <taxon>Coptotermes</taxon>
    </lineage>
</organism>
<feature type="compositionally biased region" description="Polar residues" evidence="5">
    <location>
        <begin position="1276"/>
        <end position="1285"/>
    </location>
</feature>
<dbReference type="Gene3D" id="3.30.60.20">
    <property type="match status" value="2"/>
</dbReference>
<dbReference type="Pfam" id="PF00612">
    <property type="entry name" value="IQ"/>
    <property type="match status" value="2"/>
</dbReference>
<dbReference type="InterPro" id="IPR000198">
    <property type="entry name" value="RhoGAP_dom"/>
</dbReference>
<evidence type="ECO:0000256" key="3">
    <source>
        <dbReference type="ARBA" id="ARBA00022723"/>
    </source>
</evidence>
<dbReference type="InterPro" id="IPR002219">
    <property type="entry name" value="PKC_DAG/PE"/>
</dbReference>
<dbReference type="GO" id="GO:0051015">
    <property type="term" value="F:actin filament binding"/>
    <property type="evidence" value="ECO:0007669"/>
    <property type="project" value="TreeGrafter"/>
</dbReference>
<evidence type="ECO:0000259" key="7">
    <source>
        <dbReference type="PROSITE" id="PS50238"/>
    </source>
</evidence>
<dbReference type="InterPro" id="IPR046349">
    <property type="entry name" value="C1-like_sf"/>
</dbReference>
<dbReference type="GO" id="GO:0000146">
    <property type="term" value="F:microfilament motor activity"/>
    <property type="evidence" value="ECO:0007669"/>
    <property type="project" value="InterPro"/>
</dbReference>
<dbReference type="InParanoid" id="A0A6L2Q5C0"/>
<sequence length="1339" mass="149186">SQADVRDFLYTLNLNRDNYQLGTTKIFLRESEKVKLDYRLHQQIMASIVAIQRWTRAILERRRFLRLREAVILIQSQWRMVLAQRFLNQTRVRLTAALQIQRAWRSHKASAWYRKLRSGIVMFQAHIRGYLARRRFREAKRAREEEARQQASNLDAQSAQSTDEAFLSKESSQEELDERLEAEDRELQDSEESSGIQEDSESEAVLPEPTSSTSPVDIVGRPSGSSVLLPASSTDRKVLRTSDPSKQPLGLEVTYSKKKISVKRSKGIKTEAKANTKAYQEEKMSGKSGVAESGVGGTVFMTERKGSSDSLTSQKSVESQRSSDSVSSAPVRDTLHKAKRQIQALIGVGKRSDKWDGANAPQLYSDGEVDESIPTTTTSAPPVISSKPSSDSLPGSDHKPQHIVWRKRPDFAFDVSDGGSITKSDLADMSRDSRLSSTSSSEMCVLAPVVRRESKLNRQEAASVSLFAEQRSRTPLKTSISHDERHSARIPDPEVPVRMARRQRAPREAVCRSVGEELTDTSSVDPLGTIRESNTSSDGYSAGESRTFWASRKETRSSDGSDSSYAGRLSSSQEAEWSPVMDTSAYTKSGLQIHSVATKRSRSGAITSLELKRRNSDPATKCGMLIRDQPSGEDISAKVSDMLEWKGTATFTIAGHRFRKVARFSKEDRCVSCDKPMDSSIPQGYKCSGCKQLFHTKCIKNGGILRIPCQQQQSAQSVRRNKRKTSRTQHDMVKPTSGSKFNLTGTSEFTDSTDKIISDATELQLMQDFITQKASCMHDEGVKPKKPSEVDRVFKQALKEFKDNLVATYSVMNKQGAEGLNIKYKDLIANFLHVMQTVCNQEQTGEDFAVTMGVNAFRGFMNEFMNLTRLEEKPNKAKRKKEKKRKIEDAITYAGHTFLLTIINIPTACEICTSFFMWPIERGLVCQNCKLTCHKKCYSKVTVMCGKDGVGGSNQEGLRVFGVPLHQLAVGDGKVPIVVDRLITTIEMYGLYTEGIYRKSGVSSKVRELKSRMEEGNIEGVSFQNYQVHVLAAVLKSFFREMPEPLLTFDSYEDFLRAANLTDPQDRVSTLFAILKKLPKPNFDLMERLIFHLARVALHEDANRMNASALAIVFAPCILRTNKIVPAQDSLHDIGRQTQCIETIVSEQLRKVRSTLADIDTLDTACHTATHRLSSLRSSKIFSPEELLPVDISSSDPKPALLNPDDEEALLMGHIQEIQKEKALLTSTLPSLTRTISDDDLLSTDMDDGSLDDVTGRLEEGEQERHHGRRVRGSPGQKSLVSRSVSGGDYEPSGQDVGSKVLHQAGGAVQLKRQSSSDNSVVSLYPPIEADCDEDPIMV</sequence>
<evidence type="ECO:0000256" key="5">
    <source>
        <dbReference type="SAM" id="MobiDB-lite"/>
    </source>
</evidence>
<dbReference type="PROSITE" id="PS50081">
    <property type="entry name" value="ZF_DAG_PE_2"/>
    <property type="match status" value="2"/>
</dbReference>
<feature type="compositionally biased region" description="Polar residues" evidence="5">
    <location>
        <begin position="149"/>
        <end position="163"/>
    </location>
</feature>
<feature type="compositionally biased region" description="Acidic residues" evidence="5">
    <location>
        <begin position="173"/>
        <end position="202"/>
    </location>
</feature>